<accession>A0A0H5Q7M3</accession>
<proteinExistence type="predicted"/>
<protein>
    <submittedName>
        <fullName evidence="1">Uncharacterized protein</fullName>
    </submittedName>
</protein>
<reference evidence="1" key="2">
    <citation type="submission" date="2015-07" db="EMBL/GenBank/DDBJ databases">
        <title>Plasmids, circular viruses and viroids from rat gut.</title>
        <authorList>
            <person name="Jorgensen T.J."/>
            <person name="Hansen M.A."/>
            <person name="Xu Z."/>
            <person name="Tabak M.A."/>
            <person name="Sorensen S.J."/>
            <person name="Hansen L.H."/>
        </authorList>
    </citation>
    <scope>NUCLEOTIDE SEQUENCE</scope>
    <source>
        <strain evidence="1">RGFK1525</strain>
    </source>
</reference>
<organism evidence="1">
    <name type="scientific">uncultured prokaryote</name>
    <dbReference type="NCBI Taxonomy" id="198431"/>
    <lineage>
        <taxon>unclassified sequences</taxon>
        <taxon>environmental samples</taxon>
    </lineage>
</organism>
<evidence type="ECO:0000313" key="1">
    <source>
        <dbReference type="EMBL" id="CRY97395.1"/>
    </source>
</evidence>
<reference evidence="1" key="1">
    <citation type="submission" date="2015-06" db="EMBL/GenBank/DDBJ databases">
        <authorList>
            <person name="Joergensen T."/>
        </authorList>
    </citation>
    <scope>NUCLEOTIDE SEQUENCE</scope>
    <source>
        <strain evidence="1">RGFK1525</strain>
    </source>
</reference>
<name>A0A0H5Q7M3_9ZZZZ</name>
<dbReference type="EMBL" id="LN854060">
    <property type="protein sequence ID" value="CRY97395.1"/>
    <property type="molecule type" value="Genomic_DNA"/>
</dbReference>
<dbReference type="AlphaFoldDB" id="A0A0H5Q7M3"/>
<sequence>MSSKQRMPQRVGYGGIRLVGEDFLITCRLEVQVDGGRWQGVGRVLQMRVPVELLLTDDSLQDGADWLQKDLERRLAHENRALDVPLFG</sequence>